<feature type="compositionally biased region" description="Basic and acidic residues" evidence="1">
    <location>
        <begin position="1"/>
        <end position="12"/>
    </location>
</feature>
<keyword evidence="2" id="KW-1133">Transmembrane helix</keyword>
<feature type="region of interest" description="Disordered" evidence="1">
    <location>
        <begin position="54"/>
        <end position="73"/>
    </location>
</feature>
<evidence type="ECO:0000256" key="1">
    <source>
        <dbReference type="SAM" id="MobiDB-lite"/>
    </source>
</evidence>
<evidence type="ECO:0000313" key="3">
    <source>
        <dbReference type="EMBL" id="AFV90930.1"/>
    </source>
</evidence>
<accession>K7SP04</accession>
<dbReference type="Proteomes" id="UP000000214">
    <property type="component" value="Chromosome"/>
</dbReference>
<dbReference type="AlphaFoldDB" id="K7SP04"/>
<evidence type="ECO:0000313" key="4">
    <source>
        <dbReference type="Proteomes" id="UP000000214"/>
    </source>
</evidence>
<keyword evidence="2" id="KW-0812">Transmembrane</keyword>
<dbReference type="HOGENOM" id="CLU_2701780_0_0_11"/>
<dbReference type="PATRIC" id="fig|1171373.8.peg.3117"/>
<feature type="region of interest" description="Disordered" evidence="1">
    <location>
        <begin position="1"/>
        <end position="20"/>
    </location>
</feature>
<dbReference type="STRING" id="1171373.PACID_31700"/>
<reference evidence="3 4" key="1">
    <citation type="journal article" date="2012" name="BMC Genomics">
        <title>The genome sequence of Propionibacterium acidipropionici provides insights into its biotechnological and industrial potential.</title>
        <authorList>
            <person name="Parizzi L.P."/>
            <person name="Grassi M.C."/>
            <person name="Llerena L.A."/>
            <person name="Carazzolle M.F."/>
            <person name="Queiroz V.L."/>
            <person name="Lunardi I."/>
            <person name="Zeidler A.F."/>
            <person name="Teixeira P.J."/>
            <person name="Mieczkowski P."/>
            <person name="Rincones J."/>
            <person name="Pereira G.A."/>
        </authorList>
    </citation>
    <scope>NUCLEOTIDE SEQUENCE [LARGE SCALE GENOMIC DNA]</scope>
    <source>
        <strain evidence="4">ATCC 4875 / DSM 20272 / JCM 6432 / NBRC 12425 / NCIMB 8070</strain>
    </source>
</reference>
<dbReference type="RefSeq" id="WP_015071824.1">
    <property type="nucleotide sequence ID" value="NC_019395.1"/>
</dbReference>
<gene>
    <name evidence="3" type="ordered locus">PACID_31700</name>
</gene>
<dbReference type="EMBL" id="CP003493">
    <property type="protein sequence ID" value="AFV90930.1"/>
    <property type="molecule type" value="Genomic_DNA"/>
</dbReference>
<evidence type="ECO:0000256" key="2">
    <source>
        <dbReference type="SAM" id="Phobius"/>
    </source>
</evidence>
<proteinExistence type="predicted"/>
<organism evidence="3 4">
    <name type="scientific">Acidipropionibacterium acidipropionici (strain ATCC 4875 / DSM 20272 / JCM 6432 / NBRC 12425 / NCIMB 8070 / 4)</name>
    <name type="common">Propionibacterium acidipropionici</name>
    <dbReference type="NCBI Taxonomy" id="1171373"/>
    <lineage>
        <taxon>Bacteria</taxon>
        <taxon>Bacillati</taxon>
        <taxon>Actinomycetota</taxon>
        <taxon>Actinomycetes</taxon>
        <taxon>Propionibacteriales</taxon>
        <taxon>Propionibacteriaceae</taxon>
        <taxon>Acidipropionibacterium</taxon>
    </lineage>
</organism>
<name>K7SP04_ACIA4</name>
<sequence>MATDLHPPREVTLDPPDSPPHRLYRRLATTLLITLVAAFSVLIAGGLAIFHNEAPGLSRSSAPAASPCSRNRS</sequence>
<protein>
    <submittedName>
        <fullName evidence="3">Uncharacterized protein</fullName>
    </submittedName>
</protein>
<keyword evidence="2" id="KW-0472">Membrane</keyword>
<feature type="transmembrane region" description="Helical" evidence="2">
    <location>
        <begin position="27"/>
        <end position="50"/>
    </location>
</feature>
<dbReference type="KEGG" id="pbo:PACID_31700"/>